<sequence length="281" mass="32747">MISIKLFIESNVNSNENDDNEIEISNKIEMQYEIKMMQNEIEMQDSIETDGIETEDEMKTQNSIETEDKIESIIESDIDNIDSISSDSSINENKLYEIENMDDYRERNNNNDDGYSDKKDLTVDASIDINQVSSTNRGVSYFDNSTLALLFCWLEKHITSTSAYDDLVDILQNPAFNINDVVKNKTSSTFKETQLCYYLSIIDIIWNILNNPILYDTLYFRLGVEVKSKKEYWHGDLWAELLLFGQDKIIINRGIILYVPSSYINMFYLNTIELSKTDMYR</sequence>
<evidence type="ECO:0000313" key="2">
    <source>
        <dbReference type="Proteomes" id="UP000789901"/>
    </source>
</evidence>
<accession>A0ABN7UXY4</accession>
<name>A0ABN7UXY4_GIGMA</name>
<gene>
    <name evidence="1" type="ORF">GMARGA_LOCUS11464</name>
</gene>
<proteinExistence type="predicted"/>
<protein>
    <submittedName>
        <fullName evidence="1">35937_t:CDS:1</fullName>
    </submittedName>
</protein>
<reference evidence="1 2" key="1">
    <citation type="submission" date="2021-06" db="EMBL/GenBank/DDBJ databases">
        <authorList>
            <person name="Kallberg Y."/>
            <person name="Tangrot J."/>
            <person name="Rosling A."/>
        </authorList>
    </citation>
    <scope>NUCLEOTIDE SEQUENCE [LARGE SCALE GENOMIC DNA]</scope>
    <source>
        <strain evidence="1 2">120-4 pot B 10/14</strain>
    </source>
</reference>
<comment type="caution">
    <text evidence="1">The sequence shown here is derived from an EMBL/GenBank/DDBJ whole genome shotgun (WGS) entry which is preliminary data.</text>
</comment>
<dbReference type="Proteomes" id="UP000789901">
    <property type="component" value="Unassembled WGS sequence"/>
</dbReference>
<organism evidence="1 2">
    <name type="scientific">Gigaspora margarita</name>
    <dbReference type="NCBI Taxonomy" id="4874"/>
    <lineage>
        <taxon>Eukaryota</taxon>
        <taxon>Fungi</taxon>
        <taxon>Fungi incertae sedis</taxon>
        <taxon>Mucoromycota</taxon>
        <taxon>Glomeromycotina</taxon>
        <taxon>Glomeromycetes</taxon>
        <taxon>Diversisporales</taxon>
        <taxon>Gigasporaceae</taxon>
        <taxon>Gigaspora</taxon>
    </lineage>
</organism>
<dbReference type="EMBL" id="CAJVQB010006710">
    <property type="protein sequence ID" value="CAG8690197.1"/>
    <property type="molecule type" value="Genomic_DNA"/>
</dbReference>
<keyword evidence="2" id="KW-1185">Reference proteome</keyword>
<evidence type="ECO:0000313" key="1">
    <source>
        <dbReference type="EMBL" id="CAG8690197.1"/>
    </source>
</evidence>